<dbReference type="EMBL" id="JACASF010000012">
    <property type="protein sequence ID" value="KAF6443848.1"/>
    <property type="molecule type" value="Genomic_DNA"/>
</dbReference>
<proteinExistence type="predicted"/>
<keyword evidence="2" id="KW-1185">Reference proteome</keyword>
<reference evidence="1 2" key="1">
    <citation type="journal article" date="2020" name="Nature">
        <title>Six reference-quality genomes reveal evolution of bat adaptations.</title>
        <authorList>
            <person name="Jebb D."/>
            <person name="Huang Z."/>
            <person name="Pippel M."/>
            <person name="Hughes G.M."/>
            <person name="Lavrichenko K."/>
            <person name="Devanna P."/>
            <person name="Winkler S."/>
            <person name="Jermiin L.S."/>
            <person name="Skirmuntt E.C."/>
            <person name="Katzourakis A."/>
            <person name="Burkitt-Gray L."/>
            <person name="Ray D.A."/>
            <person name="Sullivan K.A.M."/>
            <person name="Roscito J.G."/>
            <person name="Kirilenko B.M."/>
            <person name="Davalos L.M."/>
            <person name="Corthals A.P."/>
            <person name="Power M.L."/>
            <person name="Jones G."/>
            <person name="Ransome R.D."/>
            <person name="Dechmann D.K.N."/>
            <person name="Locatelli A.G."/>
            <person name="Puechmaille S.J."/>
            <person name="Fedrigo O."/>
            <person name="Jarvis E.D."/>
            <person name="Hiller M."/>
            <person name="Vernes S.C."/>
            <person name="Myers E.W."/>
            <person name="Teeling E.C."/>
        </authorList>
    </citation>
    <scope>NUCLEOTIDE SEQUENCE [LARGE SCALE GENOMIC DNA]</scope>
    <source>
        <strain evidence="1">MMolMol1</strain>
        <tissue evidence="1">Muscle</tissue>
    </source>
</reference>
<comment type="caution">
    <text evidence="1">The sequence shown here is derived from an EMBL/GenBank/DDBJ whole genome shotgun (WGS) entry which is preliminary data.</text>
</comment>
<evidence type="ECO:0000313" key="1">
    <source>
        <dbReference type="EMBL" id="KAF6443848.1"/>
    </source>
</evidence>
<dbReference type="GO" id="GO:0016740">
    <property type="term" value="F:transferase activity"/>
    <property type="evidence" value="ECO:0007669"/>
    <property type="project" value="UniProtKB-KW"/>
</dbReference>
<gene>
    <name evidence="1" type="ORF">HJG59_005548</name>
</gene>
<keyword evidence="1" id="KW-0808">Transferase</keyword>
<name>A0A7J8F7Z8_MOLMO</name>
<protein>
    <submittedName>
        <fullName evidence="1">Glucosaminyl (N-acetyl) transferase 2 (I blood group)</fullName>
    </submittedName>
</protein>
<dbReference type="Proteomes" id="UP000550707">
    <property type="component" value="Unassembled WGS sequence"/>
</dbReference>
<dbReference type="AlphaFoldDB" id="A0A7J8F7Z8"/>
<sequence>MQQSTISFHVVTIPSGVPGSMPNASWTGNLRAIKWIDMEDKHGGCHGEAFISHFEAILLVGVGMKVVVEYRVSWREPLVYLNQSVSSSKIS</sequence>
<evidence type="ECO:0000313" key="2">
    <source>
        <dbReference type="Proteomes" id="UP000550707"/>
    </source>
</evidence>
<organism evidence="1 2">
    <name type="scientific">Molossus molossus</name>
    <name type="common">Pallas' mastiff bat</name>
    <name type="synonym">Vespertilio molossus</name>
    <dbReference type="NCBI Taxonomy" id="27622"/>
    <lineage>
        <taxon>Eukaryota</taxon>
        <taxon>Metazoa</taxon>
        <taxon>Chordata</taxon>
        <taxon>Craniata</taxon>
        <taxon>Vertebrata</taxon>
        <taxon>Euteleostomi</taxon>
        <taxon>Mammalia</taxon>
        <taxon>Eutheria</taxon>
        <taxon>Laurasiatheria</taxon>
        <taxon>Chiroptera</taxon>
        <taxon>Yangochiroptera</taxon>
        <taxon>Molossidae</taxon>
        <taxon>Molossus</taxon>
    </lineage>
</organism>
<accession>A0A7J8F7Z8</accession>